<proteinExistence type="predicted"/>
<keyword evidence="2" id="KW-1185">Reference proteome</keyword>
<dbReference type="Proteomes" id="UP000464865">
    <property type="component" value="Chromosome M15-11"/>
</dbReference>
<accession>A0A7L5BDQ5</accession>
<name>A0A7L5BDQ5_9HYPH</name>
<dbReference type="EMBL" id="CP048632">
    <property type="protein sequence ID" value="QIB37008.1"/>
    <property type="molecule type" value="Genomic_DNA"/>
</dbReference>
<dbReference type="AlphaFoldDB" id="A0A7L5BDQ5"/>
<organism evidence="1 2">
    <name type="scientific">Rhizobium oryzihabitans</name>
    <dbReference type="NCBI Taxonomy" id="2267833"/>
    <lineage>
        <taxon>Bacteria</taxon>
        <taxon>Pseudomonadati</taxon>
        <taxon>Pseudomonadota</taxon>
        <taxon>Alphaproteobacteria</taxon>
        <taxon>Hyphomicrobiales</taxon>
        <taxon>Rhizobiaceae</taxon>
        <taxon>Rhizobium/Agrobacterium group</taxon>
        <taxon>Rhizobium</taxon>
    </lineage>
</organism>
<protein>
    <submittedName>
        <fullName evidence="1">Uncharacterized protein</fullName>
    </submittedName>
</protein>
<reference evidence="1 2" key="1">
    <citation type="submission" date="2020-02" db="EMBL/GenBank/DDBJ databases">
        <title>Plant-Promoting Endophytic Bacterium Rhizobium oryzihabitans sp. nov., Isolated from the Root of Rice.</title>
        <authorList>
            <person name="zhao J."/>
            <person name="Zhang G."/>
        </authorList>
    </citation>
    <scope>NUCLEOTIDE SEQUENCE [LARGE SCALE GENOMIC DNA]</scope>
    <source>
        <strain evidence="1 2">M15</strain>
    </source>
</reference>
<sequence length="69" mass="7628">MSATDAKHKLLEIADMIITAKNLNRALFMACSDVKDTFAVNALQALSEEIDDRIKVIRDCVEELGEAFA</sequence>
<dbReference type="RefSeq" id="WP_164056154.1">
    <property type="nucleotide sequence ID" value="NZ_CP048632.1"/>
</dbReference>
<gene>
    <name evidence="1" type="ORF">G3A56_02530</name>
</gene>
<evidence type="ECO:0000313" key="2">
    <source>
        <dbReference type="Proteomes" id="UP000464865"/>
    </source>
</evidence>
<dbReference type="KEGG" id="roy:G3A56_02530"/>
<evidence type="ECO:0000313" key="1">
    <source>
        <dbReference type="EMBL" id="QIB37008.1"/>
    </source>
</evidence>